<dbReference type="PROSITE" id="PS50943">
    <property type="entry name" value="HTH_CROC1"/>
    <property type="match status" value="1"/>
</dbReference>
<organism evidence="1 2">
    <name type="scientific">Malaciobacter pacificus</name>
    <dbReference type="NCBI Taxonomy" id="1080223"/>
    <lineage>
        <taxon>Bacteria</taxon>
        <taxon>Pseudomonadati</taxon>
        <taxon>Campylobacterota</taxon>
        <taxon>Epsilonproteobacteria</taxon>
        <taxon>Campylobacterales</taxon>
        <taxon>Arcobacteraceae</taxon>
        <taxon>Malaciobacter</taxon>
    </lineage>
</organism>
<dbReference type="RefSeq" id="WP_130232155.1">
    <property type="nucleotide sequence ID" value="NZ_BMEF01000044.1"/>
</dbReference>
<dbReference type="OrthoDB" id="5360811at2"/>
<dbReference type="SUPFAM" id="SSF47413">
    <property type="entry name" value="lambda repressor-like DNA-binding domains"/>
    <property type="match status" value="1"/>
</dbReference>
<dbReference type="CDD" id="cd00093">
    <property type="entry name" value="HTH_XRE"/>
    <property type="match status" value="1"/>
</dbReference>
<sequence>MKYYADINDDEIEKVYKRIVTNIKRIRLSKNITQETIALAMGFTTATFYTNAESLKRGKHFNLEHLIKIAHYLNVDIKDLFSNNESEI</sequence>
<dbReference type="Proteomes" id="UP000322726">
    <property type="component" value="Chromosome"/>
</dbReference>
<dbReference type="AlphaFoldDB" id="A0A5C2HA58"/>
<dbReference type="InterPro" id="IPR010982">
    <property type="entry name" value="Lambda_DNA-bd_dom_sf"/>
</dbReference>
<dbReference type="GO" id="GO:0003677">
    <property type="term" value="F:DNA binding"/>
    <property type="evidence" value="ECO:0007669"/>
    <property type="project" value="InterPro"/>
</dbReference>
<dbReference type="Pfam" id="PF01381">
    <property type="entry name" value="HTH_3"/>
    <property type="match status" value="1"/>
</dbReference>
<reference evidence="1" key="1">
    <citation type="submission" date="2019-09" db="EMBL/GenBank/DDBJ databases">
        <title>Complete genome sequencing of four Arcobacter species reveals a diverse suite of mobile elements.</title>
        <authorList>
            <person name="Miller W.G."/>
            <person name="Yee E."/>
            <person name="Bono J.L."/>
        </authorList>
    </citation>
    <scope>NUCLEOTIDE SEQUENCE [LARGE SCALE GENOMIC DNA]</scope>
    <source>
        <strain evidence="1">LMG 26638</strain>
    </source>
</reference>
<dbReference type="Gene3D" id="1.10.260.40">
    <property type="entry name" value="lambda repressor-like DNA-binding domains"/>
    <property type="match status" value="1"/>
</dbReference>
<dbReference type="EMBL" id="CP035928">
    <property type="protein sequence ID" value="QEP33182.1"/>
    <property type="molecule type" value="Genomic_DNA"/>
</dbReference>
<name>A0A5C2HA58_9BACT</name>
<reference evidence="1" key="2">
    <citation type="submission" date="2019-09" db="EMBL/GenBank/DDBJ databases">
        <title>Taxonomic note: a critical rebuttal of the proposed division of the genus Arcobacter into six genera, emended descriptions of Arcobacter anaerophilus and the genus Arcobacter, and an assessment of genus-level boundaries for Epsilonproteobacteria using in silico genomic comparator tools.</title>
        <authorList>
            <person name="On S.L.W."/>
            <person name="Miller W.G."/>
            <person name="Biggs P."/>
            <person name="Cornelius A."/>
            <person name="Vandamme P."/>
        </authorList>
    </citation>
    <scope>NUCLEOTIDE SEQUENCE [LARGE SCALE GENOMIC DNA]</scope>
    <source>
        <strain evidence="1">LMG 26638</strain>
    </source>
</reference>
<dbReference type="SMART" id="SM00530">
    <property type="entry name" value="HTH_XRE"/>
    <property type="match status" value="1"/>
</dbReference>
<gene>
    <name evidence="1" type="ORF">APAC_0007</name>
</gene>
<dbReference type="InterPro" id="IPR001387">
    <property type="entry name" value="Cro/C1-type_HTH"/>
</dbReference>
<evidence type="ECO:0000313" key="1">
    <source>
        <dbReference type="EMBL" id="QEP33182.1"/>
    </source>
</evidence>
<dbReference type="KEGG" id="apai:APAC_0007"/>
<proteinExistence type="predicted"/>
<protein>
    <submittedName>
        <fullName evidence="1">Transcriptional regulator, XRE family</fullName>
    </submittedName>
</protein>
<evidence type="ECO:0000313" key="2">
    <source>
        <dbReference type="Proteomes" id="UP000322726"/>
    </source>
</evidence>
<accession>A0A5C2HA58</accession>
<keyword evidence="2" id="KW-1185">Reference proteome</keyword>